<keyword evidence="10" id="KW-0539">Nucleus</keyword>
<keyword evidence="8" id="KW-0479">Metal-binding</keyword>
<name>A0AAJ7BV04_CEPCN</name>
<evidence type="ECO:0000256" key="8">
    <source>
        <dbReference type="ARBA" id="ARBA00022723"/>
    </source>
</evidence>
<evidence type="ECO:0000256" key="12">
    <source>
        <dbReference type="ARBA" id="ARBA00045850"/>
    </source>
</evidence>
<dbReference type="PANTHER" id="PTHR22930">
    <property type="match status" value="1"/>
</dbReference>
<dbReference type="Proteomes" id="UP000694920">
    <property type="component" value="Unplaced"/>
</dbReference>
<comment type="cofactor">
    <cofactor evidence="1">
        <name>a divalent metal cation</name>
        <dbReference type="ChEBI" id="CHEBI:60240"/>
    </cofactor>
</comment>
<feature type="domain" description="DDE Tnp4" evidence="14">
    <location>
        <begin position="134"/>
        <end position="283"/>
    </location>
</feature>
<evidence type="ECO:0000256" key="3">
    <source>
        <dbReference type="ARBA" id="ARBA00004496"/>
    </source>
</evidence>
<dbReference type="RefSeq" id="XP_015594201.1">
    <property type="nucleotide sequence ID" value="XM_015738715.2"/>
</dbReference>
<comment type="function">
    <text evidence="12">Transposase-derived protein that may have nuclease activity. Does not have transposase activity.</text>
</comment>
<dbReference type="AlphaFoldDB" id="A0AAJ7BV04"/>
<evidence type="ECO:0000256" key="5">
    <source>
        <dbReference type="ARBA" id="ARBA00015519"/>
    </source>
</evidence>
<gene>
    <name evidence="16" type="primary">LOC107267256</name>
</gene>
<dbReference type="GO" id="GO:0046872">
    <property type="term" value="F:metal ion binding"/>
    <property type="evidence" value="ECO:0007669"/>
    <property type="project" value="UniProtKB-KW"/>
</dbReference>
<dbReference type="GO" id="GO:0005634">
    <property type="term" value="C:nucleus"/>
    <property type="evidence" value="ECO:0007669"/>
    <property type="project" value="UniProtKB-SubCell"/>
</dbReference>
<keyword evidence="7" id="KW-0540">Nuclease</keyword>
<evidence type="ECO:0000313" key="15">
    <source>
        <dbReference type="Proteomes" id="UP000694920"/>
    </source>
</evidence>
<dbReference type="GeneID" id="107267256"/>
<protein>
    <recommendedName>
        <fullName evidence="5">Putative nuclease HARBI1</fullName>
    </recommendedName>
    <alternativeName>
        <fullName evidence="11">Harbinger transposase-derived nuclease</fullName>
    </alternativeName>
</protein>
<evidence type="ECO:0000256" key="9">
    <source>
        <dbReference type="ARBA" id="ARBA00022801"/>
    </source>
</evidence>
<accession>A0AAJ7BV04</accession>
<evidence type="ECO:0000256" key="10">
    <source>
        <dbReference type="ARBA" id="ARBA00023242"/>
    </source>
</evidence>
<dbReference type="InterPro" id="IPR045249">
    <property type="entry name" value="HARBI1-like"/>
</dbReference>
<evidence type="ECO:0000256" key="2">
    <source>
        <dbReference type="ARBA" id="ARBA00004123"/>
    </source>
</evidence>
<dbReference type="GO" id="GO:0005737">
    <property type="term" value="C:cytoplasm"/>
    <property type="evidence" value="ECO:0007669"/>
    <property type="project" value="UniProtKB-SubCell"/>
</dbReference>
<evidence type="ECO:0000256" key="11">
    <source>
        <dbReference type="ARBA" id="ARBA00030126"/>
    </source>
</evidence>
<dbReference type="Pfam" id="PF13359">
    <property type="entry name" value="DDE_Tnp_4"/>
    <property type="match status" value="1"/>
</dbReference>
<proteinExistence type="inferred from homology"/>
<dbReference type="InterPro" id="IPR027806">
    <property type="entry name" value="HARBI1_dom"/>
</dbReference>
<keyword evidence="9" id="KW-0378">Hydrolase</keyword>
<evidence type="ECO:0000256" key="13">
    <source>
        <dbReference type="SAM" id="MobiDB-lite"/>
    </source>
</evidence>
<dbReference type="PANTHER" id="PTHR22930:SF286">
    <property type="entry name" value="NUCLEASE HARBI1"/>
    <property type="match status" value="1"/>
</dbReference>
<evidence type="ECO:0000256" key="6">
    <source>
        <dbReference type="ARBA" id="ARBA00022490"/>
    </source>
</evidence>
<evidence type="ECO:0000313" key="16">
    <source>
        <dbReference type="RefSeq" id="XP_015594201.1"/>
    </source>
</evidence>
<comment type="subcellular location">
    <subcellularLocation>
        <location evidence="3">Cytoplasm</location>
    </subcellularLocation>
    <subcellularLocation>
        <location evidence="2">Nucleus</location>
    </subcellularLocation>
</comment>
<comment type="similarity">
    <text evidence="4">Belongs to the HARBI1 family.</text>
</comment>
<reference evidence="16" key="1">
    <citation type="submission" date="2025-08" db="UniProtKB">
        <authorList>
            <consortium name="RefSeq"/>
        </authorList>
    </citation>
    <scope>IDENTIFICATION</scope>
</reference>
<dbReference type="PRINTS" id="PR02086">
    <property type="entry name" value="PUTNUCHARBI1"/>
</dbReference>
<dbReference type="GO" id="GO:0016787">
    <property type="term" value="F:hydrolase activity"/>
    <property type="evidence" value="ECO:0007669"/>
    <property type="project" value="UniProtKB-KW"/>
</dbReference>
<organism evidence="15 16">
    <name type="scientific">Cephus cinctus</name>
    <name type="common">Wheat stem sawfly</name>
    <dbReference type="NCBI Taxonomy" id="211228"/>
    <lineage>
        <taxon>Eukaryota</taxon>
        <taxon>Metazoa</taxon>
        <taxon>Ecdysozoa</taxon>
        <taxon>Arthropoda</taxon>
        <taxon>Hexapoda</taxon>
        <taxon>Insecta</taxon>
        <taxon>Pterygota</taxon>
        <taxon>Neoptera</taxon>
        <taxon>Endopterygota</taxon>
        <taxon>Hymenoptera</taxon>
        <taxon>Cephoidea</taxon>
        <taxon>Cephidae</taxon>
        <taxon>Cephus</taxon>
    </lineage>
</organism>
<sequence length="337" mass="38825">MRVRNPQVFRERRNPFELFSDREFRNRYRLSKDSVRFAISLVEDRLVSHAGHHTDISPAMQVLVTLRFYAKGCYQTELGDLHGISQRSVSRIVAKVSDAIAALLPRFVVYPARMEALKTEFYNIDYFPGVMGCIDCTHIAIKNPSWERAMLYVNRKGYYSINVQVVCDAQRRILDIVAKWRGSVHDARIWDSCSLKEELEASRIKGFLLGDAGYPCKPYLLKPIQSPQTQPEQRYNRSHKSTRITVEHCFGEWKGMFKALRNVMQISLPTAKTAIIAMAVLFNIRKEHHDNDGYDPDSDEEEACESSSEGIEEQPLPDSVLVAGNMFRRDFVRKHFA</sequence>
<evidence type="ECO:0000256" key="4">
    <source>
        <dbReference type="ARBA" id="ARBA00006958"/>
    </source>
</evidence>
<keyword evidence="6" id="KW-0963">Cytoplasm</keyword>
<feature type="region of interest" description="Disordered" evidence="13">
    <location>
        <begin position="290"/>
        <end position="315"/>
    </location>
</feature>
<dbReference type="GO" id="GO:0004518">
    <property type="term" value="F:nuclease activity"/>
    <property type="evidence" value="ECO:0007669"/>
    <property type="project" value="UniProtKB-KW"/>
</dbReference>
<feature type="compositionally biased region" description="Acidic residues" evidence="13">
    <location>
        <begin position="293"/>
        <end position="304"/>
    </location>
</feature>
<evidence type="ECO:0000256" key="1">
    <source>
        <dbReference type="ARBA" id="ARBA00001968"/>
    </source>
</evidence>
<dbReference type="InterPro" id="IPR026103">
    <property type="entry name" value="HARBI1_animal"/>
</dbReference>
<dbReference type="KEGG" id="ccin:107267256"/>
<evidence type="ECO:0000259" key="14">
    <source>
        <dbReference type="Pfam" id="PF13359"/>
    </source>
</evidence>
<evidence type="ECO:0000256" key="7">
    <source>
        <dbReference type="ARBA" id="ARBA00022722"/>
    </source>
</evidence>
<keyword evidence="15" id="KW-1185">Reference proteome</keyword>